<keyword evidence="11" id="KW-1185">Reference proteome</keyword>
<protein>
    <recommendedName>
        <fullName evidence="9">Ig-like domain-containing protein</fullName>
    </recommendedName>
</protein>
<dbReference type="InterPro" id="IPR013783">
    <property type="entry name" value="Ig-like_fold"/>
</dbReference>
<keyword evidence="2 7" id="KW-0472">Membrane</keyword>
<feature type="compositionally biased region" description="Basic and acidic residues" evidence="6">
    <location>
        <begin position="1060"/>
        <end position="1079"/>
    </location>
</feature>
<dbReference type="GO" id="GO:0098609">
    <property type="term" value="P:cell-cell adhesion"/>
    <property type="evidence" value="ECO:0007669"/>
    <property type="project" value="TreeGrafter"/>
</dbReference>
<evidence type="ECO:0000259" key="9">
    <source>
        <dbReference type="PROSITE" id="PS50835"/>
    </source>
</evidence>
<dbReference type="GO" id="GO:0005886">
    <property type="term" value="C:plasma membrane"/>
    <property type="evidence" value="ECO:0007669"/>
    <property type="project" value="TreeGrafter"/>
</dbReference>
<dbReference type="OrthoDB" id="10048737at2759"/>
<dbReference type="Gene3D" id="2.60.40.10">
    <property type="entry name" value="Immunoglobulins"/>
    <property type="match status" value="1"/>
</dbReference>
<dbReference type="GO" id="GO:0005911">
    <property type="term" value="C:cell-cell junction"/>
    <property type="evidence" value="ECO:0007669"/>
    <property type="project" value="TreeGrafter"/>
</dbReference>
<evidence type="ECO:0000256" key="5">
    <source>
        <dbReference type="ARBA" id="ARBA00023319"/>
    </source>
</evidence>
<dbReference type="PANTHER" id="PTHR11640">
    <property type="entry name" value="NEPHRIN"/>
    <property type="match status" value="1"/>
</dbReference>
<feature type="compositionally biased region" description="Basic and acidic residues" evidence="6">
    <location>
        <begin position="1091"/>
        <end position="1111"/>
    </location>
</feature>
<dbReference type="InterPro" id="IPR003599">
    <property type="entry name" value="Ig_sub"/>
</dbReference>
<feature type="region of interest" description="Disordered" evidence="6">
    <location>
        <begin position="492"/>
        <end position="511"/>
    </location>
</feature>
<keyword evidence="7" id="KW-0812">Transmembrane</keyword>
<proteinExistence type="predicted"/>
<feature type="signal peptide" evidence="8">
    <location>
        <begin position="1"/>
        <end position="24"/>
    </location>
</feature>
<evidence type="ECO:0000256" key="8">
    <source>
        <dbReference type="SAM" id="SignalP"/>
    </source>
</evidence>
<evidence type="ECO:0000313" key="10">
    <source>
        <dbReference type="EMBL" id="PIK44388.1"/>
    </source>
</evidence>
<dbReference type="AlphaFoldDB" id="A0A2G8K8P6"/>
<gene>
    <name evidence="10" type="ORF">BSL78_18748</name>
</gene>
<dbReference type="GO" id="GO:0050839">
    <property type="term" value="F:cell adhesion molecule binding"/>
    <property type="evidence" value="ECO:0007669"/>
    <property type="project" value="TreeGrafter"/>
</dbReference>
<dbReference type="InterPro" id="IPR007110">
    <property type="entry name" value="Ig-like_dom"/>
</dbReference>
<feature type="transmembrane region" description="Helical" evidence="7">
    <location>
        <begin position="462"/>
        <end position="485"/>
    </location>
</feature>
<comment type="subcellular location">
    <subcellularLocation>
        <location evidence="1">Membrane</location>
        <topology evidence="1">Single-pass type I membrane protein</topology>
    </subcellularLocation>
</comment>
<accession>A0A2G8K8P6</accession>
<evidence type="ECO:0000256" key="7">
    <source>
        <dbReference type="SAM" id="Phobius"/>
    </source>
</evidence>
<dbReference type="SUPFAM" id="SSF48726">
    <property type="entry name" value="Immunoglobulin"/>
    <property type="match status" value="3"/>
</dbReference>
<evidence type="ECO:0000256" key="6">
    <source>
        <dbReference type="SAM" id="MobiDB-lite"/>
    </source>
</evidence>
<evidence type="ECO:0000313" key="11">
    <source>
        <dbReference type="Proteomes" id="UP000230750"/>
    </source>
</evidence>
<comment type="caution">
    <text evidence="10">The sequence shown here is derived from an EMBL/GenBank/DDBJ whole genome shotgun (WGS) entry which is preliminary data.</text>
</comment>
<dbReference type="InterPro" id="IPR036179">
    <property type="entry name" value="Ig-like_dom_sf"/>
</dbReference>
<keyword evidence="7" id="KW-1133">Transmembrane helix</keyword>
<keyword evidence="8" id="KW-0732">Signal</keyword>
<dbReference type="EMBL" id="MRZV01000779">
    <property type="protein sequence ID" value="PIK44388.1"/>
    <property type="molecule type" value="Genomic_DNA"/>
</dbReference>
<organism evidence="10 11">
    <name type="scientific">Stichopus japonicus</name>
    <name type="common">Sea cucumber</name>
    <dbReference type="NCBI Taxonomy" id="307972"/>
    <lineage>
        <taxon>Eukaryota</taxon>
        <taxon>Metazoa</taxon>
        <taxon>Echinodermata</taxon>
        <taxon>Eleutherozoa</taxon>
        <taxon>Echinozoa</taxon>
        <taxon>Holothuroidea</taxon>
        <taxon>Aspidochirotacea</taxon>
        <taxon>Aspidochirotida</taxon>
        <taxon>Stichopodidae</taxon>
        <taxon>Apostichopus</taxon>
    </lineage>
</organism>
<sequence>MTVLFVGLPLLVIRLVVLVSTVTGEETVLCKQNYYVDRYSRAIISCEYDASFYTVRWYFDDSERSFLLIDGGTKSGSGYESGDYDIAQNGDMIINRADANHDGKYKIIVLDKGGLGTSKTMMVFVTVPLNTLTIMDCDSSQSELCIKDEVQTTFLVCDAKDVWPAVKLQWLEISQHGSTPIPANTTTTFNQSSLLFRSTSTLEYIPESFAYQYFTCVATGTAAYKVSNNSIIIEGRIPSPNMPPGDVHVLQGSDLDLPCPLEDLPFGQLQVMFRNGTNKLIKIINSYCLNVSTCTESESTVTTIADVNYEDEGSYQCISSNGVMATKRVTDITVIISLGTSSTVFGGCVDAKGCSQPLFTSGSVNCSVSGMRPPVNLSMEVDDESKDLLTLNFKDEIFLQDDSTGTSTTTITFEYEVPECTESVKLKCVPEPDEYMRLIQESTLQLKAAEVDPCSTNGSGSVVVVVIIVIIVIIVIGVVVGVIIYKKNADSKTENKNKQMETPEELEPLNKIDKDEAQHINEKHQGKEKQAPKKKKFQDLMRAYLIKHEDSETDDKDLQTLLTDFHSKQRVDPVPLLKLFLETESLNNKLSSAKVLELLDFALKKQKLSFKCRIKIVQEMYAVQTVNMNEYALETMNNFDDHKRHFADILNKLSKNEAKATPDKVDNRECFLTSISALDDDGGNTIDILQDTIDTETVHEYYDTIHKEKWLSKKTFIKFLKGVRRKLKSDKFVDALKSSLDEDLVSEDCLKSQIRGWIITLPEEVRVKVIYGALERELVDAETFIQAIVEKLSKIHGVKLLLDISKVKKESSITTSGILDGVIRRYKTPEDEKKTFFTIEEVHDSLFDEKPNEKLDRDVWMKLLRLIPLENKKFMPKATNLVIEGIENFKVTPTELDNILDNIKYPNDELLKVLKNEKVAERFLKQKLNEKETRKVVQQKLCDVIKKFKVASTLLANEDKDVSKLGAEAWIKLLLADPKGVEKLDSEAKIILAEVIKKFKITSNDLETVLDKLQIPKEKRQQINDSTKIQKELKKLKNKAGNGTAVEEGDEDNEEEDNEDKDKDNDAENAHKDEEDTKVGEQPVAEVPISEDDKTSKDVEQTEVADKKEET</sequence>
<dbReference type="SMART" id="SM00409">
    <property type="entry name" value="IG"/>
    <property type="match status" value="2"/>
</dbReference>
<feature type="region of interest" description="Disordered" evidence="6">
    <location>
        <begin position="1034"/>
        <end position="1111"/>
    </location>
</feature>
<reference evidence="10 11" key="1">
    <citation type="journal article" date="2017" name="PLoS Biol.">
        <title>The sea cucumber genome provides insights into morphological evolution and visceral regeneration.</title>
        <authorList>
            <person name="Zhang X."/>
            <person name="Sun L."/>
            <person name="Yuan J."/>
            <person name="Sun Y."/>
            <person name="Gao Y."/>
            <person name="Zhang L."/>
            <person name="Li S."/>
            <person name="Dai H."/>
            <person name="Hamel J.F."/>
            <person name="Liu C."/>
            <person name="Yu Y."/>
            <person name="Liu S."/>
            <person name="Lin W."/>
            <person name="Guo K."/>
            <person name="Jin S."/>
            <person name="Xu P."/>
            <person name="Storey K.B."/>
            <person name="Huan P."/>
            <person name="Zhang T."/>
            <person name="Zhou Y."/>
            <person name="Zhang J."/>
            <person name="Lin C."/>
            <person name="Li X."/>
            <person name="Xing L."/>
            <person name="Huo D."/>
            <person name="Sun M."/>
            <person name="Wang L."/>
            <person name="Mercier A."/>
            <person name="Li F."/>
            <person name="Yang H."/>
            <person name="Xiang J."/>
        </authorList>
    </citation>
    <scope>NUCLEOTIDE SEQUENCE [LARGE SCALE GENOMIC DNA]</scope>
    <source>
        <strain evidence="10">Shaxun</strain>
        <tissue evidence="10">Muscle</tissue>
    </source>
</reference>
<evidence type="ECO:0000256" key="3">
    <source>
        <dbReference type="ARBA" id="ARBA00023157"/>
    </source>
</evidence>
<dbReference type="InterPro" id="IPR051275">
    <property type="entry name" value="Cell_adhesion_signaling"/>
</dbReference>
<dbReference type="PANTHER" id="PTHR11640:SF31">
    <property type="entry name" value="IRREGULAR CHIASM C-ROUGHEST PROTEIN-RELATED"/>
    <property type="match status" value="1"/>
</dbReference>
<evidence type="ECO:0000256" key="4">
    <source>
        <dbReference type="ARBA" id="ARBA00023180"/>
    </source>
</evidence>
<feature type="compositionally biased region" description="Basic and acidic residues" evidence="6">
    <location>
        <begin position="492"/>
        <end position="501"/>
    </location>
</feature>
<feature type="chain" id="PRO_5013708206" description="Ig-like domain-containing protein" evidence="8">
    <location>
        <begin position="25"/>
        <end position="1111"/>
    </location>
</feature>
<evidence type="ECO:0000256" key="2">
    <source>
        <dbReference type="ARBA" id="ARBA00023136"/>
    </source>
</evidence>
<keyword evidence="5" id="KW-0393">Immunoglobulin domain</keyword>
<evidence type="ECO:0000256" key="1">
    <source>
        <dbReference type="ARBA" id="ARBA00004479"/>
    </source>
</evidence>
<keyword evidence="3" id="KW-1015">Disulfide bond</keyword>
<feature type="domain" description="Ig-like" evidence="9">
    <location>
        <begin position="238"/>
        <end position="330"/>
    </location>
</feature>
<dbReference type="Proteomes" id="UP000230750">
    <property type="component" value="Unassembled WGS sequence"/>
</dbReference>
<name>A0A2G8K8P6_STIJA</name>
<feature type="compositionally biased region" description="Acidic residues" evidence="6">
    <location>
        <begin position="1047"/>
        <end position="1059"/>
    </location>
</feature>
<dbReference type="PROSITE" id="PS50835">
    <property type="entry name" value="IG_LIKE"/>
    <property type="match status" value="1"/>
</dbReference>
<keyword evidence="4" id="KW-0325">Glycoprotein</keyword>